<dbReference type="Gene3D" id="3.40.50.1820">
    <property type="entry name" value="alpha/beta hydrolase"/>
    <property type="match status" value="1"/>
</dbReference>
<reference evidence="2" key="1">
    <citation type="submission" date="2025-08" db="UniProtKB">
        <authorList>
            <consortium name="RefSeq"/>
        </authorList>
    </citation>
    <scope>IDENTIFICATION</scope>
    <source>
        <tissue evidence="2">Leaf</tissue>
    </source>
</reference>
<dbReference type="Pfam" id="PF05705">
    <property type="entry name" value="DUF829"/>
    <property type="match status" value="1"/>
</dbReference>
<name>A0ABM3HET6_9MYRT</name>
<dbReference type="PANTHER" id="PTHR12265:SF9">
    <property type="entry name" value="DUF829 DOMAIN PROTEIN"/>
    <property type="match status" value="1"/>
</dbReference>
<evidence type="ECO:0000313" key="1">
    <source>
        <dbReference type="Proteomes" id="UP000827889"/>
    </source>
</evidence>
<dbReference type="InterPro" id="IPR008547">
    <property type="entry name" value="DUF829_TMEM53"/>
</dbReference>
<proteinExistence type="predicted"/>
<accession>A0ABM3HET6</accession>
<protein>
    <submittedName>
        <fullName evidence="2">Uncharacterized protein LOC115737147 isoform X1</fullName>
    </submittedName>
</protein>
<dbReference type="PANTHER" id="PTHR12265">
    <property type="entry name" value="TRANSMEMBRANE PROTEIN 53"/>
    <property type="match status" value="1"/>
</dbReference>
<dbReference type="InterPro" id="IPR029058">
    <property type="entry name" value="AB_hydrolase_fold"/>
</dbReference>
<keyword evidence="1" id="KW-1185">Reference proteome</keyword>
<dbReference type="RefSeq" id="XP_048135114.1">
    <property type="nucleotide sequence ID" value="XM_048279157.1"/>
</dbReference>
<sequence length="419" mass="45949">MLGGGGGGSGSVYWGAKGGDFRGIVVVFAWVSIQERHLRSYVELYSSLGWNSLVCHAGFLNAFASEKAMSMAFFVLNELLKELEIKPCPVVLAAFSAGSKACMSKVFQIIEKPCESQLNWDKYGLVRNCVSGHVFDSGPVDFTSDFGSRFTLPSTILKRPVPAKVVSWIVKGVSSGLDALYLTRFEAQRAEYWQNLHSSVCMGAPYLILCSEDDSLAPYQTIFTFAEDLRGSGADVKLVKLHGSTHNGLLQNCLPSDHYKHYPIQYRAAIASLFAKAASIFSQRFQQLEEERTRTGSKCDEISELICDLQNAAVNSNQSLRRVATGPSDHFFLPSSVNDSYAASGSSNNEQKESSNLTQNAPGISAHSILGEMLFDICVPKNVEGWDIKFSGSLNGQPYACARKLSPSREIKSIRRSRL</sequence>
<dbReference type="Proteomes" id="UP000827889">
    <property type="component" value="Chromosome 5"/>
</dbReference>
<organism evidence="1 2">
    <name type="scientific">Rhodamnia argentea</name>
    <dbReference type="NCBI Taxonomy" id="178133"/>
    <lineage>
        <taxon>Eukaryota</taxon>
        <taxon>Viridiplantae</taxon>
        <taxon>Streptophyta</taxon>
        <taxon>Embryophyta</taxon>
        <taxon>Tracheophyta</taxon>
        <taxon>Spermatophyta</taxon>
        <taxon>Magnoliopsida</taxon>
        <taxon>eudicotyledons</taxon>
        <taxon>Gunneridae</taxon>
        <taxon>Pentapetalae</taxon>
        <taxon>rosids</taxon>
        <taxon>malvids</taxon>
        <taxon>Myrtales</taxon>
        <taxon>Myrtaceae</taxon>
        <taxon>Myrtoideae</taxon>
        <taxon>Myrteae</taxon>
        <taxon>Australasian group</taxon>
        <taxon>Rhodamnia</taxon>
    </lineage>
</organism>
<gene>
    <name evidence="2" type="primary">LOC115737147</name>
</gene>
<evidence type="ECO:0000313" key="2">
    <source>
        <dbReference type="RefSeq" id="XP_048135114.1"/>
    </source>
</evidence>
<dbReference type="GeneID" id="115737147"/>
<dbReference type="SUPFAM" id="SSF53474">
    <property type="entry name" value="alpha/beta-Hydrolases"/>
    <property type="match status" value="1"/>
</dbReference>